<name>A0A6P5EPG5_ANACO</name>
<dbReference type="PANTHER" id="PTHR10161:SF57">
    <property type="entry name" value="PROTEIN WITH METALLOPHOSPHATASE DOMAIN"/>
    <property type="match status" value="1"/>
</dbReference>
<reference evidence="4" key="2">
    <citation type="submission" date="2025-08" db="UniProtKB">
        <authorList>
            <consortium name="RefSeq"/>
        </authorList>
    </citation>
    <scope>IDENTIFICATION</scope>
    <source>
        <tissue evidence="4">Leaf</tissue>
    </source>
</reference>
<dbReference type="Proteomes" id="UP000515123">
    <property type="component" value="Linkage group 2"/>
</dbReference>
<sequence length="305" mass="34670">MGEYSLPRQGRAAKKTSWRRTVATQAALCLALYGAFAVGRLQKPPGHGRRETLDLHFLSVAGLPRHPQLQTQLLLQMDKAAKIFKAKFVLNIGELEEDDPFWHNATMYFRFLRIPWYTITVSQRQRYGNFVKRIALPHEQVLELIGIDTGSLQGFMHADNQSKISNEQVQWLQETLELSDSNWRIVVGFDPLMICDEEHTTERAKFYEPLHSLFIRHGVNAYLSTRGCVGYFYHDGTIMHIGNPTPSDKRRGAFLANKNVNNTSEVSNGFLVHRVTPLEIGSYLIDSEGRVALKSVVQQNGRGVM</sequence>
<evidence type="ECO:0000256" key="2">
    <source>
        <dbReference type="ARBA" id="ARBA00022801"/>
    </source>
</evidence>
<dbReference type="GO" id="GO:0016787">
    <property type="term" value="F:hydrolase activity"/>
    <property type="evidence" value="ECO:0007669"/>
    <property type="project" value="UniProtKB-KW"/>
</dbReference>
<evidence type="ECO:0000256" key="1">
    <source>
        <dbReference type="ARBA" id="ARBA00022729"/>
    </source>
</evidence>
<keyword evidence="1" id="KW-0732">Signal</keyword>
<keyword evidence="3" id="KW-1185">Reference proteome</keyword>
<dbReference type="InterPro" id="IPR051558">
    <property type="entry name" value="Metallophosphoesterase_PAP"/>
</dbReference>
<dbReference type="PANTHER" id="PTHR10161">
    <property type="entry name" value="TARTRATE-RESISTANT ACID PHOSPHATASE TYPE 5"/>
    <property type="match status" value="1"/>
</dbReference>
<dbReference type="SUPFAM" id="SSF56300">
    <property type="entry name" value="Metallo-dependent phosphatases"/>
    <property type="match status" value="1"/>
</dbReference>
<keyword evidence="2" id="KW-0378">Hydrolase</keyword>
<dbReference type="InterPro" id="IPR029052">
    <property type="entry name" value="Metallo-depent_PP-like"/>
</dbReference>
<reference evidence="3" key="1">
    <citation type="journal article" date="2015" name="Nat. Genet.">
        <title>The pineapple genome and the evolution of CAM photosynthesis.</title>
        <authorList>
            <person name="Ming R."/>
            <person name="VanBuren R."/>
            <person name="Wai C.M."/>
            <person name="Tang H."/>
            <person name="Schatz M.C."/>
            <person name="Bowers J.E."/>
            <person name="Lyons E."/>
            <person name="Wang M.L."/>
            <person name="Chen J."/>
            <person name="Biggers E."/>
            <person name="Zhang J."/>
            <person name="Huang L."/>
            <person name="Zhang L."/>
            <person name="Miao W."/>
            <person name="Zhang J."/>
            <person name="Ye Z."/>
            <person name="Miao C."/>
            <person name="Lin Z."/>
            <person name="Wang H."/>
            <person name="Zhou H."/>
            <person name="Yim W.C."/>
            <person name="Priest H.D."/>
            <person name="Zheng C."/>
            <person name="Woodhouse M."/>
            <person name="Edger P.P."/>
            <person name="Guyot R."/>
            <person name="Guo H.B."/>
            <person name="Guo H."/>
            <person name="Zheng G."/>
            <person name="Singh R."/>
            <person name="Sharma A."/>
            <person name="Min X."/>
            <person name="Zheng Y."/>
            <person name="Lee H."/>
            <person name="Gurtowski J."/>
            <person name="Sedlazeck F.J."/>
            <person name="Harkess A."/>
            <person name="McKain M.R."/>
            <person name="Liao Z."/>
            <person name="Fang J."/>
            <person name="Liu J."/>
            <person name="Zhang X."/>
            <person name="Zhang Q."/>
            <person name="Hu W."/>
            <person name="Qin Y."/>
            <person name="Wang K."/>
            <person name="Chen L.Y."/>
            <person name="Shirley N."/>
            <person name="Lin Y.R."/>
            <person name="Liu L.Y."/>
            <person name="Hernandez A.G."/>
            <person name="Wright C.L."/>
            <person name="Bulone V."/>
            <person name="Tuskan G.A."/>
            <person name="Heath K."/>
            <person name="Zee F."/>
            <person name="Moore P.H."/>
            <person name="Sunkar R."/>
            <person name="Leebens-Mack J.H."/>
            <person name="Mockler T."/>
            <person name="Bennetzen J.L."/>
            <person name="Freeling M."/>
            <person name="Sankoff D."/>
            <person name="Paterson A.H."/>
            <person name="Zhu X."/>
            <person name="Yang X."/>
            <person name="Smith J.A."/>
            <person name="Cushman J.C."/>
            <person name="Paull R.E."/>
            <person name="Yu Q."/>
        </authorList>
    </citation>
    <scope>NUCLEOTIDE SEQUENCE [LARGE SCALE GENOMIC DNA]</scope>
    <source>
        <strain evidence="3">cv. F153</strain>
    </source>
</reference>
<dbReference type="GeneID" id="109706655"/>
<accession>A0A6P5EPG5</accession>
<dbReference type="OrthoDB" id="411211at2759"/>
<proteinExistence type="predicted"/>
<dbReference type="RefSeq" id="XP_020083188.1">
    <property type="nucleotide sequence ID" value="XM_020227599.1"/>
</dbReference>
<organism evidence="3 4">
    <name type="scientific">Ananas comosus</name>
    <name type="common">Pineapple</name>
    <name type="synonym">Ananas ananas</name>
    <dbReference type="NCBI Taxonomy" id="4615"/>
    <lineage>
        <taxon>Eukaryota</taxon>
        <taxon>Viridiplantae</taxon>
        <taxon>Streptophyta</taxon>
        <taxon>Embryophyta</taxon>
        <taxon>Tracheophyta</taxon>
        <taxon>Spermatophyta</taxon>
        <taxon>Magnoliopsida</taxon>
        <taxon>Liliopsida</taxon>
        <taxon>Poales</taxon>
        <taxon>Bromeliaceae</taxon>
        <taxon>Bromelioideae</taxon>
        <taxon>Ananas</taxon>
    </lineage>
</organism>
<evidence type="ECO:0000313" key="3">
    <source>
        <dbReference type="Proteomes" id="UP000515123"/>
    </source>
</evidence>
<gene>
    <name evidence="4" type="primary">LOC109706655</name>
</gene>
<dbReference type="AlphaFoldDB" id="A0A6P5EPG5"/>
<dbReference type="Gene3D" id="3.60.21.10">
    <property type="match status" value="1"/>
</dbReference>
<protein>
    <submittedName>
        <fullName evidence="4">Uncharacterized protein LOC109706655 isoform X1</fullName>
    </submittedName>
</protein>
<evidence type="ECO:0000313" key="4">
    <source>
        <dbReference type="RefSeq" id="XP_020083188.1"/>
    </source>
</evidence>